<dbReference type="AlphaFoldDB" id="A0A845M7Z1"/>
<dbReference type="SUPFAM" id="SSF101898">
    <property type="entry name" value="NHL repeat"/>
    <property type="match status" value="1"/>
</dbReference>
<accession>A0A845M7Z1</accession>
<evidence type="ECO:0000259" key="2">
    <source>
        <dbReference type="Pfam" id="PF13449"/>
    </source>
</evidence>
<feature type="chain" id="PRO_5032816915" evidence="1">
    <location>
        <begin position="21"/>
        <end position="308"/>
    </location>
</feature>
<sequence length="308" mass="33606">MRRRLAIAVTALALAPLAFAQPTQPARFGSSTQWAIADDAFGGWSGLEVDADGIGFTAISDKGLIVSGRLLRNARGWLVGADPGPILSLAHTDGGELPRYWTDSEGLAIGDDGRVYVSFEAQHRVNVYADPAADMATELPRAEGFSGLQNNSSLEALAIGPDGALYTLPERSGALERPFDVFRFRDGAWTIPFTIPRRGEFLPVGADIGPDGRFYLLERRLASSQLGFATRVRRFDLGEDTLDGEVTLLETQPRDHDNLEGLAVWQDGLGDMHLTMISDDNQRFFQKNEIVEYIVPADVGVDRADENL</sequence>
<dbReference type="Pfam" id="PF13449">
    <property type="entry name" value="Phytase-like"/>
    <property type="match status" value="1"/>
</dbReference>
<name>A0A845M7Z1_9RHOB</name>
<evidence type="ECO:0000313" key="4">
    <source>
        <dbReference type="Proteomes" id="UP000467322"/>
    </source>
</evidence>
<dbReference type="InterPro" id="IPR027372">
    <property type="entry name" value="Phytase-like_dom"/>
</dbReference>
<dbReference type="RefSeq" id="WP_161351755.1">
    <property type="nucleotide sequence ID" value="NZ_WTUX01000012.1"/>
</dbReference>
<dbReference type="Gene3D" id="2.130.10.10">
    <property type="entry name" value="YVTN repeat-like/Quinoprotein amine dehydrogenase"/>
    <property type="match status" value="1"/>
</dbReference>
<dbReference type="InterPro" id="IPR015943">
    <property type="entry name" value="WD40/YVTN_repeat-like_dom_sf"/>
</dbReference>
<proteinExistence type="predicted"/>
<reference evidence="3 4" key="1">
    <citation type="submission" date="2019-12" db="EMBL/GenBank/DDBJ databases">
        <title>Maritimibacter sp. nov. sp. isolated from sea sand.</title>
        <authorList>
            <person name="Kim J."/>
            <person name="Jeong S.E."/>
            <person name="Jung H.S."/>
            <person name="Jeon C.O."/>
        </authorList>
    </citation>
    <scope>NUCLEOTIDE SEQUENCE [LARGE SCALE GENOMIC DNA]</scope>
    <source>
        <strain evidence="3 4">DP07</strain>
    </source>
</reference>
<dbReference type="Proteomes" id="UP000467322">
    <property type="component" value="Unassembled WGS sequence"/>
</dbReference>
<gene>
    <name evidence="3" type="ORF">GQE99_11455</name>
</gene>
<comment type="caution">
    <text evidence="3">The sequence shown here is derived from an EMBL/GenBank/DDBJ whole genome shotgun (WGS) entry which is preliminary data.</text>
</comment>
<dbReference type="EMBL" id="WTUX01000012">
    <property type="protein sequence ID" value="MZR13633.1"/>
    <property type="molecule type" value="Genomic_DNA"/>
</dbReference>
<keyword evidence="1" id="KW-0732">Signal</keyword>
<protein>
    <submittedName>
        <fullName evidence="3">Esterase-like activity of phytase family protein</fullName>
    </submittedName>
</protein>
<dbReference type="InterPro" id="IPR014567">
    <property type="entry name" value="UCP031900"/>
</dbReference>
<evidence type="ECO:0000313" key="3">
    <source>
        <dbReference type="EMBL" id="MZR13633.1"/>
    </source>
</evidence>
<feature type="signal peptide" evidence="1">
    <location>
        <begin position="1"/>
        <end position="20"/>
    </location>
</feature>
<feature type="domain" description="Phytase-like" evidence="2">
    <location>
        <begin position="40"/>
        <end position="281"/>
    </location>
</feature>
<organism evidence="3 4">
    <name type="scientific">Maritimibacter harenae</name>
    <dbReference type="NCBI Taxonomy" id="2606218"/>
    <lineage>
        <taxon>Bacteria</taxon>
        <taxon>Pseudomonadati</taxon>
        <taxon>Pseudomonadota</taxon>
        <taxon>Alphaproteobacteria</taxon>
        <taxon>Rhodobacterales</taxon>
        <taxon>Roseobacteraceae</taxon>
        <taxon>Maritimibacter</taxon>
    </lineage>
</organism>
<keyword evidence="4" id="KW-1185">Reference proteome</keyword>
<evidence type="ECO:0000256" key="1">
    <source>
        <dbReference type="SAM" id="SignalP"/>
    </source>
</evidence>
<dbReference type="PIRSF" id="PIRSF031900">
    <property type="entry name" value="UCP031900"/>
    <property type="match status" value="1"/>
</dbReference>